<protein>
    <submittedName>
        <fullName evidence="1">Uncharacterized protein</fullName>
    </submittedName>
</protein>
<dbReference type="RefSeq" id="WP_305103793.1">
    <property type="nucleotide sequence ID" value="NZ_JAUTWS010000009.1"/>
</dbReference>
<dbReference type="Proteomes" id="UP001243009">
    <property type="component" value="Unassembled WGS sequence"/>
</dbReference>
<organism evidence="1 2">
    <name type="scientific">Paracraurococcus lichenis</name>
    <dbReference type="NCBI Taxonomy" id="3064888"/>
    <lineage>
        <taxon>Bacteria</taxon>
        <taxon>Pseudomonadati</taxon>
        <taxon>Pseudomonadota</taxon>
        <taxon>Alphaproteobacteria</taxon>
        <taxon>Acetobacterales</taxon>
        <taxon>Roseomonadaceae</taxon>
        <taxon>Paracraurococcus</taxon>
    </lineage>
</organism>
<gene>
    <name evidence="1" type="ORF">Q7A36_11295</name>
</gene>
<name>A0ABT9DYF6_9PROT</name>
<evidence type="ECO:0000313" key="2">
    <source>
        <dbReference type="Proteomes" id="UP001243009"/>
    </source>
</evidence>
<keyword evidence="2" id="KW-1185">Reference proteome</keyword>
<evidence type="ECO:0000313" key="1">
    <source>
        <dbReference type="EMBL" id="MDO9708927.1"/>
    </source>
</evidence>
<proteinExistence type="predicted"/>
<reference evidence="1 2" key="1">
    <citation type="submission" date="2023-08" db="EMBL/GenBank/DDBJ databases">
        <title>The draft genome sequence of Paracraurococcus sp. LOR1-02.</title>
        <authorList>
            <person name="Kingkaew E."/>
            <person name="Tanasupawat S."/>
        </authorList>
    </citation>
    <scope>NUCLEOTIDE SEQUENCE [LARGE SCALE GENOMIC DNA]</scope>
    <source>
        <strain evidence="1 2">LOR1-02</strain>
    </source>
</reference>
<sequence>MNVATEFAACSLDEIQALLAGGTLTVYSVARPASADLPVDRSGVLATFTFATPAFAADGAPAFVEAAVPAATVGTPGFARARKADGTVVADFSAGPGNREIKFAEVSCSPGAPVRVTAFQVLEERAWPERPDYFNTRPRAGFPLHGNP</sequence>
<comment type="caution">
    <text evidence="1">The sequence shown here is derived from an EMBL/GenBank/DDBJ whole genome shotgun (WGS) entry which is preliminary data.</text>
</comment>
<accession>A0ABT9DYF6</accession>
<dbReference type="EMBL" id="JAUTWS010000009">
    <property type="protein sequence ID" value="MDO9708927.1"/>
    <property type="molecule type" value="Genomic_DNA"/>
</dbReference>